<gene>
    <name evidence="2" type="ORF">GCM10007415_12500</name>
</gene>
<evidence type="ECO:0000313" key="3">
    <source>
        <dbReference type="Proteomes" id="UP000660862"/>
    </source>
</evidence>
<dbReference type="EMBL" id="BMER01000001">
    <property type="protein sequence ID" value="GGG81366.1"/>
    <property type="molecule type" value="Genomic_DNA"/>
</dbReference>
<feature type="domain" description="Beta-lactamase-related" evidence="1">
    <location>
        <begin position="37"/>
        <end position="372"/>
    </location>
</feature>
<dbReference type="PANTHER" id="PTHR46825:SF9">
    <property type="entry name" value="BETA-LACTAMASE-RELATED DOMAIN-CONTAINING PROTEIN"/>
    <property type="match status" value="1"/>
</dbReference>
<reference evidence="2" key="1">
    <citation type="journal article" date="2014" name="Int. J. Syst. Evol. Microbiol.">
        <title>Complete genome sequence of Corynebacterium casei LMG S-19264T (=DSM 44701T), isolated from a smear-ripened cheese.</title>
        <authorList>
            <consortium name="US DOE Joint Genome Institute (JGI-PGF)"/>
            <person name="Walter F."/>
            <person name="Albersmeier A."/>
            <person name="Kalinowski J."/>
            <person name="Ruckert C."/>
        </authorList>
    </citation>
    <scope>NUCLEOTIDE SEQUENCE</scope>
    <source>
        <strain evidence="2">CGMCC 1.12195</strain>
    </source>
</reference>
<dbReference type="Pfam" id="PF00144">
    <property type="entry name" value="Beta-lactamase"/>
    <property type="match status" value="1"/>
</dbReference>
<sequence>MKSFRAITGLVAVMINGLFVCGQDSMNALKQTIPFIDSVYRAFAEEQHSPGLAYAVIYQGQVVHMGTYGYTDLEQQIPVSEQSVFRIASMTKSFVAMAILQLRDEGRLKLDDSLATFIPEFAGQPMPTTDAPAVTIRHLLNHTSGLPQDDPWGDRLLDMPQEAFRDRIREGFSFSNTPGVTYEYSNTAYALLGEVIHRITGQPFDAYISQHIWKPLGMDHTYWDYTRVPDGSLAYGYRWVNGAWVKQPLVGHGTYGAMGGMLTTIGDFIKYMALHQQAWPARNGEDSQLIRRSSLREMQSPWVFYSLTEMNERPLSLAYGYGLRWSRDTSGVTTVGHTGGLPGFGSNWIVLPDYDLGVVCFSNVTYAPAVRANNLVATSIIERADLAPRTIPVSPILNERQQQLMAFLPGWEHAEESPIFAGNFFADFYIETLRDECKAIFEAAGRIIRVHEITPRNKLRGTFVIECENRNVEVFFTLTPEHTPRIQDYAIKLSSVIDGE</sequence>
<dbReference type="SUPFAM" id="SSF56601">
    <property type="entry name" value="beta-lactamase/transpeptidase-like"/>
    <property type="match status" value="1"/>
</dbReference>
<accession>A0A917M6N9</accession>
<protein>
    <submittedName>
        <fullName evidence="2">Penicillin-binding protein</fullName>
    </submittedName>
</protein>
<dbReference type="InterPro" id="IPR012338">
    <property type="entry name" value="Beta-lactam/transpept-like"/>
</dbReference>
<dbReference type="RefSeq" id="WP_188505034.1">
    <property type="nucleotide sequence ID" value="NZ_BMER01000001.1"/>
</dbReference>
<dbReference type="PANTHER" id="PTHR46825">
    <property type="entry name" value="D-ALANYL-D-ALANINE-CARBOXYPEPTIDASE/ENDOPEPTIDASE AMPH"/>
    <property type="match status" value="1"/>
</dbReference>
<evidence type="ECO:0000259" key="1">
    <source>
        <dbReference type="Pfam" id="PF00144"/>
    </source>
</evidence>
<comment type="caution">
    <text evidence="2">The sequence shown here is derived from an EMBL/GenBank/DDBJ whole genome shotgun (WGS) entry which is preliminary data.</text>
</comment>
<evidence type="ECO:0000313" key="2">
    <source>
        <dbReference type="EMBL" id="GGG81366.1"/>
    </source>
</evidence>
<name>A0A917M6N9_9SPHI</name>
<dbReference type="Gene3D" id="3.40.710.10">
    <property type="entry name" value="DD-peptidase/beta-lactamase superfamily"/>
    <property type="match status" value="1"/>
</dbReference>
<keyword evidence="3" id="KW-1185">Reference proteome</keyword>
<dbReference type="InterPro" id="IPR050491">
    <property type="entry name" value="AmpC-like"/>
</dbReference>
<proteinExistence type="predicted"/>
<reference evidence="2" key="2">
    <citation type="submission" date="2020-09" db="EMBL/GenBank/DDBJ databases">
        <authorList>
            <person name="Sun Q."/>
            <person name="Zhou Y."/>
        </authorList>
    </citation>
    <scope>NUCLEOTIDE SEQUENCE</scope>
    <source>
        <strain evidence="2">CGMCC 1.12195</strain>
    </source>
</reference>
<dbReference type="Proteomes" id="UP000660862">
    <property type="component" value="Unassembled WGS sequence"/>
</dbReference>
<dbReference type="AlphaFoldDB" id="A0A917M6N9"/>
<dbReference type="InterPro" id="IPR001466">
    <property type="entry name" value="Beta-lactam-related"/>
</dbReference>
<organism evidence="2 3">
    <name type="scientific">Parapedobacter pyrenivorans</name>
    <dbReference type="NCBI Taxonomy" id="1305674"/>
    <lineage>
        <taxon>Bacteria</taxon>
        <taxon>Pseudomonadati</taxon>
        <taxon>Bacteroidota</taxon>
        <taxon>Sphingobacteriia</taxon>
        <taxon>Sphingobacteriales</taxon>
        <taxon>Sphingobacteriaceae</taxon>
        <taxon>Parapedobacter</taxon>
    </lineage>
</organism>